<keyword evidence="10 14" id="KW-1278">Translocase</keyword>
<dbReference type="InterPro" id="IPR023298">
    <property type="entry name" value="ATPase_P-typ_TM_dom_sf"/>
</dbReference>
<dbReference type="FunFam" id="2.70.150.10:FF:000119">
    <property type="entry name" value="Cation-transporting ATPase"/>
    <property type="match status" value="1"/>
</dbReference>
<dbReference type="Pfam" id="PF00122">
    <property type="entry name" value="E1-E2_ATPase"/>
    <property type="match status" value="1"/>
</dbReference>
<evidence type="ECO:0000259" key="16">
    <source>
        <dbReference type="Pfam" id="PF00122"/>
    </source>
</evidence>
<evidence type="ECO:0000256" key="4">
    <source>
        <dbReference type="ARBA" id="ARBA00022553"/>
    </source>
</evidence>
<dbReference type="FunFam" id="3.40.50.1000:FF:000068">
    <property type="entry name" value="Cation-transporting ATPase"/>
    <property type="match status" value="1"/>
</dbReference>
<keyword evidence="12 14" id="KW-0472">Membrane</keyword>
<dbReference type="SUPFAM" id="SSF56784">
    <property type="entry name" value="HAD-like"/>
    <property type="match status" value="1"/>
</dbReference>
<evidence type="ECO:0000256" key="15">
    <source>
        <dbReference type="SAM" id="MobiDB-lite"/>
    </source>
</evidence>
<dbReference type="InterPro" id="IPR059000">
    <property type="entry name" value="ATPase_P-type_domA"/>
</dbReference>
<feature type="transmembrane region" description="Helical" evidence="14">
    <location>
        <begin position="168"/>
        <end position="186"/>
    </location>
</feature>
<proteinExistence type="inferred from homology"/>
<feature type="compositionally biased region" description="Basic and acidic residues" evidence="15">
    <location>
        <begin position="713"/>
        <end position="724"/>
    </location>
</feature>
<dbReference type="PANTHER" id="PTHR45630">
    <property type="entry name" value="CATION-TRANSPORTING ATPASE-RELATED"/>
    <property type="match status" value="1"/>
</dbReference>
<dbReference type="InterPro" id="IPR006544">
    <property type="entry name" value="P-type_TPase_V"/>
</dbReference>
<dbReference type="OrthoDB" id="48943at2759"/>
<keyword evidence="11 14" id="KW-1133">Transmembrane helix</keyword>
<dbReference type="Gene3D" id="3.40.1110.10">
    <property type="entry name" value="Calcium-transporting ATPase, cytoplasmic domain N"/>
    <property type="match status" value="1"/>
</dbReference>
<feature type="region of interest" description="Disordered" evidence="15">
    <location>
        <begin position="1"/>
        <end position="21"/>
    </location>
</feature>
<evidence type="ECO:0000313" key="19">
    <source>
        <dbReference type="Proteomes" id="UP000277580"/>
    </source>
</evidence>
<dbReference type="InterPro" id="IPR044492">
    <property type="entry name" value="P_typ_ATPase_HD_dom"/>
</dbReference>
<dbReference type="Pfam" id="PF12409">
    <property type="entry name" value="P5-ATPase"/>
    <property type="match status" value="1"/>
</dbReference>
<dbReference type="Gene3D" id="2.70.150.10">
    <property type="entry name" value="Calcium-transporting ATPase, cytoplasmic transduction domain A"/>
    <property type="match status" value="1"/>
</dbReference>
<dbReference type="FunCoup" id="A0A3N4L4I9">
    <property type="interactions" value="331"/>
</dbReference>
<dbReference type="InterPro" id="IPR023214">
    <property type="entry name" value="HAD_sf"/>
</dbReference>
<dbReference type="InterPro" id="IPR018303">
    <property type="entry name" value="ATPase_P-typ_P_site"/>
</dbReference>
<evidence type="ECO:0000256" key="12">
    <source>
        <dbReference type="ARBA" id="ARBA00023136"/>
    </source>
</evidence>
<evidence type="ECO:0000256" key="8">
    <source>
        <dbReference type="ARBA" id="ARBA00022840"/>
    </source>
</evidence>
<keyword evidence="7 14" id="KW-0547">Nucleotide-binding</keyword>
<dbReference type="SUPFAM" id="SSF81660">
    <property type="entry name" value="Metal cation-transporting ATPase, ATP-binding domain N"/>
    <property type="match status" value="1"/>
</dbReference>
<feature type="transmembrane region" description="Helical" evidence="14">
    <location>
        <begin position="1199"/>
        <end position="1217"/>
    </location>
</feature>
<dbReference type="Pfam" id="PF02353">
    <property type="entry name" value="CMAS"/>
    <property type="match status" value="1"/>
</dbReference>
<dbReference type="EMBL" id="ML119109">
    <property type="protein sequence ID" value="RPB16422.1"/>
    <property type="molecule type" value="Genomic_DNA"/>
</dbReference>
<keyword evidence="19" id="KW-1185">Reference proteome</keyword>
<evidence type="ECO:0000256" key="6">
    <source>
        <dbReference type="ARBA" id="ARBA00022723"/>
    </source>
</evidence>
<evidence type="ECO:0000259" key="17">
    <source>
        <dbReference type="Pfam" id="PF12409"/>
    </source>
</evidence>
<dbReference type="Gene3D" id="3.40.50.1000">
    <property type="entry name" value="HAD superfamily/HAD-like"/>
    <property type="match status" value="1"/>
</dbReference>
<keyword evidence="8 14" id="KW-0067">ATP-binding</keyword>
<dbReference type="FunFam" id="3.40.1110.10:FF:000057">
    <property type="entry name" value="Cation-transporting ATPase"/>
    <property type="match status" value="1"/>
</dbReference>
<dbReference type="GO" id="GO:0016887">
    <property type="term" value="F:ATP hydrolysis activity"/>
    <property type="evidence" value="ECO:0007669"/>
    <property type="project" value="InterPro"/>
</dbReference>
<dbReference type="InterPro" id="IPR023299">
    <property type="entry name" value="ATPase_P-typ_cyto_dom_N"/>
</dbReference>
<dbReference type="PROSITE" id="PS00154">
    <property type="entry name" value="ATPASE_E1_E2"/>
    <property type="match status" value="1"/>
</dbReference>
<dbReference type="PRINTS" id="PR00119">
    <property type="entry name" value="CATATPASE"/>
</dbReference>
<comment type="subcellular location">
    <subcellularLocation>
        <location evidence="1 14">Membrane</location>
        <topology evidence="1 14">Multi-pass membrane protein</topology>
    </subcellularLocation>
</comment>
<feature type="transmembrane region" description="Helical" evidence="14">
    <location>
        <begin position="352"/>
        <end position="372"/>
    </location>
</feature>
<reference evidence="18 19" key="1">
    <citation type="journal article" date="2018" name="Nat. Ecol. Evol.">
        <title>Pezizomycetes genomes reveal the molecular basis of ectomycorrhizal truffle lifestyle.</title>
        <authorList>
            <person name="Murat C."/>
            <person name="Payen T."/>
            <person name="Noel B."/>
            <person name="Kuo A."/>
            <person name="Morin E."/>
            <person name="Chen J."/>
            <person name="Kohler A."/>
            <person name="Krizsan K."/>
            <person name="Balestrini R."/>
            <person name="Da Silva C."/>
            <person name="Montanini B."/>
            <person name="Hainaut M."/>
            <person name="Levati E."/>
            <person name="Barry K.W."/>
            <person name="Belfiori B."/>
            <person name="Cichocki N."/>
            <person name="Clum A."/>
            <person name="Dockter R.B."/>
            <person name="Fauchery L."/>
            <person name="Guy J."/>
            <person name="Iotti M."/>
            <person name="Le Tacon F."/>
            <person name="Lindquist E.A."/>
            <person name="Lipzen A."/>
            <person name="Malagnac F."/>
            <person name="Mello A."/>
            <person name="Molinier V."/>
            <person name="Miyauchi S."/>
            <person name="Poulain J."/>
            <person name="Riccioni C."/>
            <person name="Rubini A."/>
            <person name="Sitrit Y."/>
            <person name="Splivallo R."/>
            <person name="Traeger S."/>
            <person name="Wang M."/>
            <person name="Zifcakova L."/>
            <person name="Wipf D."/>
            <person name="Zambonelli A."/>
            <person name="Paolocci F."/>
            <person name="Nowrousian M."/>
            <person name="Ottonello S."/>
            <person name="Baldrian P."/>
            <person name="Spatafora J.W."/>
            <person name="Henrissat B."/>
            <person name="Nagy L.G."/>
            <person name="Aury J.M."/>
            <person name="Wincker P."/>
            <person name="Grigoriev I.V."/>
            <person name="Bonfante P."/>
            <person name="Martin F.M."/>
        </authorList>
    </citation>
    <scope>NUCLEOTIDE SEQUENCE [LARGE SCALE GENOMIC DNA]</scope>
    <source>
        <strain evidence="18 19">CCBAS932</strain>
    </source>
</reference>
<dbReference type="GO" id="GO:0015662">
    <property type="term" value="F:P-type ion transporter activity"/>
    <property type="evidence" value="ECO:0007669"/>
    <property type="project" value="InterPro"/>
</dbReference>
<name>A0A3N4L4I9_9PEZI</name>
<evidence type="ECO:0000256" key="1">
    <source>
        <dbReference type="ARBA" id="ARBA00004141"/>
    </source>
</evidence>
<evidence type="ECO:0000256" key="9">
    <source>
        <dbReference type="ARBA" id="ARBA00022842"/>
    </source>
</evidence>
<dbReference type="GO" id="GO:0005524">
    <property type="term" value="F:ATP binding"/>
    <property type="evidence" value="ECO:0007669"/>
    <property type="project" value="UniProtKB-UniRule"/>
</dbReference>
<dbReference type="InterPro" id="IPR008250">
    <property type="entry name" value="ATPase_P-typ_transduc_dom_A_sf"/>
</dbReference>
<dbReference type="InterPro" id="IPR036412">
    <property type="entry name" value="HAD-like_sf"/>
</dbReference>
<dbReference type="FunFam" id="3.40.50.150:FF:000554">
    <property type="entry name" value="Cation-transporting ATPase"/>
    <property type="match status" value="1"/>
</dbReference>
<dbReference type="InterPro" id="IPR001757">
    <property type="entry name" value="P_typ_ATPase"/>
</dbReference>
<feature type="region of interest" description="Disordered" evidence="15">
    <location>
        <begin position="713"/>
        <end position="738"/>
    </location>
</feature>
<evidence type="ECO:0000256" key="11">
    <source>
        <dbReference type="ARBA" id="ARBA00022989"/>
    </source>
</evidence>
<accession>A0A3N4L4I9</accession>
<evidence type="ECO:0000256" key="7">
    <source>
        <dbReference type="ARBA" id="ARBA00022741"/>
    </source>
</evidence>
<dbReference type="NCBIfam" id="TIGR01494">
    <property type="entry name" value="ATPase_P-type"/>
    <property type="match status" value="2"/>
</dbReference>
<sequence length="1626" mass="184106">MENGRAQDTHGRPGLYRRDSNVSNASFYSEVEMAQDEVFAGPTSESLASSVSSFQHRRRSRADSNVSYSFYQPERGDDQESLWEDERDGSVFLNDDEYTSDVDRDIEEIAPLRRMSSYRSVTAEDPLLEHRDSSAFHRDSLRTTQKIYIVTEDLTIVVAGFTTSRLGYVLYLVISTITLGIGWLLLRWIPRWRIRLVGKPSTIRECDWVVVENQWNELSVQNIHIRRYGQSLSTIFGVHEKSSAIPFNPDEDDDPVINSLRCLDYRYIRFIYHPLQDKFMLNNSWKDPNWVDVRAVRSGIDGDEKEQRNLVFGSNVIDIEEKTVMQLLLDEAFHPFYVFQIASLVLWSIDDYYYYAACIFLISAFSITSTLLETKSTMHRLREISRFVCDVRVLRNGFWRYVSSEDLVPGDVYEITDPSLSLFPCDSILLAGDAIVNESMLTGESVPVSKVPCTNESLGLLDLASSSIRPEVARHFLFCGTKIVRARRPQDGAEEEAVGLALVVRTGFNTTKGALVRSMLFPKPSGFKFYRDSFYYIAVMGLIAACGFVVSFINFVHLGLAWHLVVVRALDLITIVVPPALPATLSIGTNFALSRLRKKKIFCISPQRVNVGGKLDVVCFDKTGTLTEDGLDVLGVRVVDKHNNTFSELLKDAPSLLPGPFERDPTADLKTHEGVLYTMTTCHSLRLVDDELLGDPLDLKMFEFTGWSFQEGEGKKRGADEGNGHDSTAFGISPPVVRPPHGREISAGGEFHDELTGQNSPLELGIFKQFEFVSQLRRTSVVVKQFRASGGNVYLKGAPECMKEICRPESFPPDYEELLSFYTHRGYRVIACATKHIENLSWIKAQKMKRTDAEKDLDFVGFIIFENKLKPQTTGVIEELREAIIRKVMCTGDNILTAISVARECNLVDKETHIFVPHFIEGDARDPHGRLRWESVDNRIYTLDEHTLMPSPLSTDQDVSGPYQISNFRGYSLAVSGEVFRWVIDYAPQEVLHRMLVRGQVFARMSPDEKHELVEKLQSIDYCVGFCGDGANDCGALKAADVGISLSEAEASVAAPFTSRVFDISCVPEVIREGRAALVTSFSCFKYMSLYSAIQFTSVSILYKSASNLGDFQFLFIDLFLILPIAVFMGWSGPYPVLCPKRPTASLVSRKVLTPLLGQIALAFLLQFICFKVVKRQSWYIPPVIDDDKSNIINSENTTLFLVSCYQYIFAGIILSVGPPFRQRIQNNLPFVLTVTITALFATYLLVNPVDWLSRLMQLTETATSFKFFLVGIAAAGPIHQQPSIMATEWLLDNGYLPELVIRHGIRIELKDRLNSIAGGSLEEASSAKMALIDSLRSRTIAENVEIANKEHYEVDTMVFEHTLGKRMKYSACYYPTLSTTLDEAEIFMLEKYVERAQLSNGQSILDLGCGWGSCSLYFAKRFPGSEVTGLSNSRTQKEYIDAEAKRQGIMNLTIVTANVATHEFDPASFDRVVSIEMFEHMKNYEKLMGKVNRWLKSLGKLFVHIFAHREFPYEYGSDGWMGKYFFNNGNMPSADLLLYFQRDLKIENQWYVNGNHYARTCEDWLKNLNKSKSLVLPSLAKTYGAGEEYKWFYRWQVFYLACAELFAWQGGDTWGVYHYLFIKSA</sequence>
<evidence type="ECO:0000256" key="2">
    <source>
        <dbReference type="ARBA" id="ARBA00006000"/>
    </source>
</evidence>
<comment type="catalytic activity">
    <reaction evidence="13 14">
        <text>ATP + H2O = ADP + phosphate + H(+)</text>
        <dbReference type="Rhea" id="RHEA:13065"/>
        <dbReference type="ChEBI" id="CHEBI:15377"/>
        <dbReference type="ChEBI" id="CHEBI:15378"/>
        <dbReference type="ChEBI" id="CHEBI:30616"/>
        <dbReference type="ChEBI" id="CHEBI:43474"/>
        <dbReference type="ChEBI" id="CHEBI:456216"/>
    </reaction>
</comment>
<feature type="compositionally biased region" description="Basic and acidic residues" evidence="15">
    <location>
        <begin position="1"/>
        <end position="20"/>
    </location>
</feature>
<keyword evidence="5 14" id="KW-0812">Transmembrane</keyword>
<dbReference type="GO" id="GO:0016020">
    <property type="term" value="C:membrane"/>
    <property type="evidence" value="ECO:0007669"/>
    <property type="project" value="UniProtKB-SubCell"/>
</dbReference>
<keyword evidence="6 14" id="KW-0479">Metal-binding</keyword>
<dbReference type="SFLD" id="SFLDG00002">
    <property type="entry name" value="C1.7:_P-type_atpase_like"/>
    <property type="match status" value="1"/>
</dbReference>
<dbReference type="SFLD" id="SFLDF00027">
    <property type="entry name" value="p-type_atpase"/>
    <property type="match status" value="1"/>
</dbReference>
<feature type="transmembrane region" description="Helical" evidence="14">
    <location>
        <begin position="572"/>
        <end position="593"/>
    </location>
</feature>
<keyword evidence="9 14" id="KW-0460">Magnesium</keyword>
<evidence type="ECO:0000256" key="5">
    <source>
        <dbReference type="ARBA" id="ARBA00022692"/>
    </source>
</evidence>
<dbReference type="SUPFAM" id="SSF53335">
    <property type="entry name" value="S-adenosyl-L-methionine-dependent methyltransferases"/>
    <property type="match status" value="1"/>
</dbReference>
<dbReference type="EC" id="7.2.2.-" evidence="14"/>
<dbReference type="CDD" id="cd02440">
    <property type="entry name" value="AdoMet_MTases"/>
    <property type="match status" value="1"/>
</dbReference>
<keyword evidence="4" id="KW-0597">Phosphoprotein</keyword>
<feature type="transmembrane region" description="Helical" evidence="14">
    <location>
        <begin position="1229"/>
        <end position="1247"/>
    </location>
</feature>
<dbReference type="InterPro" id="IPR047821">
    <property type="entry name" value="P5B-type_ATPase"/>
</dbReference>
<dbReference type="GO" id="GO:0019829">
    <property type="term" value="F:ATPase-coupled monoatomic cation transmembrane transporter activity"/>
    <property type="evidence" value="ECO:0007669"/>
    <property type="project" value="UniProtKB-UniRule"/>
</dbReference>
<dbReference type="SUPFAM" id="SSF81665">
    <property type="entry name" value="Calcium ATPase, transmembrane domain M"/>
    <property type="match status" value="1"/>
</dbReference>
<evidence type="ECO:0000313" key="18">
    <source>
        <dbReference type="EMBL" id="RPB16422.1"/>
    </source>
</evidence>
<dbReference type="InterPro" id="IPR047819">
    <property type="entry name" value="P5A-ATPase_N"/>
</dbReference>
<evidence type="ECO:0000256" key="10">
    <source>
        <dbReference type="ARBA" id="ARBA00022967"/>
    </source>
</evidence>
<feature type="transmembrane region" description="Helical" evidence="14">
    <location>
        <begin position="327"/>
        <end position="346"/>
    </location>
</feature>
<organism evidence="18 19">
    <name type="scientific">Morchella conica CCBAS932</name>
    <dbReference type="NCBI Taxonomy" id="1392247"/>
    <lineage>
        <taxon>Eukaryota</taxon>
        <taxon>Fungi</taxon>
        <taxon>Dikarya</taxon>
        <taxon>Ascomycota</taxon>
        <taxon>Pezizomycotina</taxon>
        <taxon>Pezizomycetes</taxon>
        <taxon>Pezizales</taxon>
        <taxon>Morchellaceae</taxon>
        <taxon>Morchella</taxon>
    </lineage>
</organism>
<dbReference type="STRING" id="1392247.A0A3N4L4I9"/>
<dbReference type="FunFam" id="1.20.1110.10:FF:000032">
    <property type="entry name" value="Cation-transporting ATPase"/>
    <property type="match status" value="1"/>
</dbReference>
<comment type="similarity">
    <text evidence="2 14">Belongs to the cation transport ATPase (P-type) (TC 3.A.3) family. Type V subfamily.</text>
</comment>
<dbReference type="InterPro" id="IPR029063">
    <property type="entry name" value="SAM-dependent_MTases_sf"/>
</dbReference>
<dbReference type="SFLD" id="SFLDS00003">
    <property type="entry name" value="Haloacid_Dehalogenase"/>
    <property type="match status" value="1"/>
</dbReference>
<evidence type="ECO:0000256" key="14">
    <source>
        <dbReference type="RuleBase" id="RU362082"/>
    </source>
</evidence>
<feature type="domain" description="P-type ATPase A" evidence="16">
    <location>
        <begin position="391"/>
        <end position="519"/>
    </location>
</feature>
<comment type="similarity">
    <text evidence="3">Belongs to the CFA/CMAS family.</text>
</comment>
<protein>
    <recommendedName>
        <fullName evidence="14">Cation-transporting ATPase</fullName>
        <ecNumber evidence="14">7.2.2.-</ecNumber>
    </recommendedName>
</protein>
<dbReference type="PANTHER" id="PTHR45630:SF8">
    <property type="entry name" value="CATION-TRANSPORTING ATPASE"/>
    <property type="match status" value="1"/>
</dbReference>
<evidence type="ECO:0000256" key="13">
    <source>
        <dbReference type="ARBA" id="ARBA00049360"/>
    </source>
</evidence>
<feature type="transmembrane region" description="Helical" evidence="14">
    <location>
        <begin position="1152"/>
        <end position="1171"/>
    </location>
</feature>
<gene>
    <name evidence="18" type="ORF">P167DRAFT_481288</name>
</gene>
<evidence type="ECO:0000256" key="3">
    <source>
        <dbReference type="ARBA" id="ARBA00010815"/>
    </source>
</evidence>
<dbReference type="Gene3D" id="3.40.50.150">
    <property type="entry name" value="Vaccinia Virus protein VP39"/>
    <property type="match status" value="1"/>
</dbReference>
<dbReference type="NCBIfam" id="TIGR01657">
    <property type="entry name" value="P-ATPase-V"/>
    <property type="match status" value="1"/>
</dbReference>
<feature type="transmembrane region" description="Helical" evidence="14">
    <location>
        <begin position="1112"/>
        <end position="1132"/>
    </location>
</feature>
<dbReference type="GO" id="GO:0046872">
    <property type="term" value="F:metal ion binding"/>
    <property type="evidence" value="ECO:0007669"/>
    <property type="project" value="UniProtKB-UniRule"/>
</dbReference>
<dbReference type="SUPFAM" id="SSF81653">
    <property type="entry name" value="Calcium ATPase, transduction domain A"/>
    <property type="match status" value="1"/>
</dbReference>
<dbReference type="CDD" id="cd07542">
    <property type="entry name" value="P-type_ATPase_cation"/>
    <property type="match status" value="1"/>
</dbReference>
<dbReference type="Proteomes" id="UP000277580">
    <property type="component" value="Unassembled WGS sequence"/>
</dbReference>
<dbReference type="GO" id="GO:0006874">
    <property type="term" value="P:intracellular calcium ion homeostasis"/>
    <property type="evidence" value="ECO:0007669"/>
    <property type="project" value="TreeGrafter"/>
</dbReference>
<feature type="transmembrane region" description="Helical" evidence="14">
    <location>
        <begin position="534"/>
        <end position="560"/>
    </location>
</feature>
<feature type="domain" description="P5B-type ATPase N-terminal" evidence="17">
    <location>
        <begin position="152"/>
        <end position="273"/>
    </location>
</feature>
<dbReference type="InParanoid" id="A0A3N4L4I9"/>